<proteinExistence type="predicted"/>
<dbReference type="RefSeq" id="WP_261343726.1">
    <property type="nucleotide sequence ID" value="NZ_SJPP01000001.1"/>
</dbReference>
<reference evidence="1 2" key="1">
    <citation type="submission" date="2019-02" db="EMBL/GenBank/DDBJ databases">
        <title>Deep-cultivation of Planctomycetes and their phenomic and genomic characterization uncovers novel biology.</title>
        <authorList>
            <person name="Wiegand S."/>
            <person name="Jogler M."/>
            <person name="Boedeker C."/>
            <person name="Pinto D."/>
            <person name="Vollmers J."/>
            <person name="Rivas-Marin E."/>
            <person name="Kohn T."/>
            <person name="Peeters S.H."/>
            <person name="Heuer A."/>
            <person name="Rast P."/>
            <person name="Oberbeckmann S."/>
            <person name="Bunk B."/>
            <person name="Jeske O."/>
            <person name="Meyerdierks A."/>
            <person name="Storesund J.E."/>
            <person name="Kallscheuer N."/>
            <person name="Luecker S."/>
            <person name="Lage O.M."/>
            <person name="Pohl T."/>
            <person name="Merkel B.J."/>
            <person name="Hornburger P."/>
            <person name="Mueller R.-W."/>
            <person name="Bruemmer F."/>
            <person name="Labrenz M."/>
            <person name="Spormann A.M."/>
            <person name="Op Den Camp H."/>
            <person name="Overmann J."/>
            <person name="Amann R."/>
            <person name="Jetten M.S.M."/>
            <person name="Mascher T."/>
            <person name="Medema M.H."/>
            <person name="Devos D.P."/>
            <person name="Kaster A.-K."/>
            <person name="Ovreas L."/>
            <person name="Rohde M."/>
            <person name="Galperin M.Y."/>
            <person name="Jogler C."/>
        </authorList>
    </citation>
    <scope>NUCLEOTIDE SEQUENCE [LARGE SCALE GENOMIC DNA]</scope>
    <source>
        <strain evidence="1 2">CA54</strain>
    </source>
</reference>
<evidence type="ECO:0000313" key="2">
    <source>
        <dbReference type="Proteomes" id="UP000320735"/>
    </source>
</evidence>
<sequence>MAKPAIEQSCMPFLPKQRLSGEVRVKIEVVGREMAKAERIP</sequence>
<accession>A0A5C6BPE1</accession>
<name>A0A5C6BPE1_9PLAN</name>
<dbReference type="AlphaFoldDB" id="A0A5C6BPE1"/>
<dbReference type="EMBL" id="SJPP01000001">
    <property type="protein sequence ID" value="TWU14070.1"/>
    <property type="molecule type" value="Genomic_DNA"/>
</dbReference>
<organism evidence="1 2">
    <name type="scientific">Symmachiella macrocystis</name>
    <dbReference type="NCBI Taxonomy" id="2527985"/>
    <lineage>
        <taxon>Bacteria</taxon>
        <taxon>Pseudomonadati</taxon>
        <taxon>Planctomycetota</taxon>
        <taxon>Planctomycetia</taxon>
        <taxon>Planctomycetales</taxon>
        <taxon>Planctomycetaceae</taxon>
        <taxon>Symmachiella</taxon>
    </lineage>
</organism>
<dbReference type="Proteomes" id="UP000320735">
    <property type="component" value="Unassembled WGS sequence"/>
</dbReference>
<evidence type="ECO:0000313" key="1">
    <source>
        <dbReference type="EMBL" id="TWU14070.1"/>
    </source>
</evidence>
<comment type="caution">
    <text evidence="1">The sequence shown here is derived from an EMBL/GenBank/DDBJ whole genome shotgun (WGS) entry which is preliminary data.</text>
</comment>
<protein>
    <submittedName>
        <fullName evidence="1">Uncharacterized protein</fullName>
    </submittedName>
</protein>
<keyword evidence="2" id="KW-1185">Reference proteome</keyword>
<gene>
    <name evidence="1" type="ORF">CA54_29120</name>
</gene>